<evidence type="ECO:0000313" key="7">
    <source>
        <dbReference type="EMBL" id="KAJ8401802.1"/>
    </source>
</evidence>
<dbReference type="Gene3D" id="3.90.1720.10">
    <property type="entry name" value="endopeptidase domain like (from Nostoc punctiforme)"/>
    <property type="match status" value="1"/>
</dbReference>
<keyword evidence="2" id="KW-0808">Transferase</keyword>
<dbReference type="AlphaFoldDB" id="A0AAD7WLZ6"/>
<comment type="caution">
    <text evidence="7">The sequence shown here is derived from an EMBL/GenBank/DDBJ whole genome shotgun (WGS) entry which is preliminary data.</text>
</comment>
<evidence type="ECO:0000256" key="2">
    <source>
        <dbReference type="ARBA" id="ARBA00022679"/>
    </source>
</evidence>
<protein>
    <recommendedName>
        <fullName evidence="6">LRAT domain-containing protein</fullName>
    </recommendedName>
</protein>
<evidence type="ECO:0000256" key="3">
    <source>
        <dbReference type="ARBA" id="ARBA00022801"/>
    </source>
</evidence>
<evidence type="ECO:0000259" key="6">
    <source>
        <dbReference type="PROSITE" id="PS51934"/>
    </source>
</evidence>
<sequence length="79" mass="8886">MKAKSLVGHTLDYNITQFNCEHFVNYLRYGKPHSQQVKDGIDVAVGVLGAMALGAGLIYLVFGGGKEEENKNERRLRRY</sequence>
<keyword evidence="5" id="KW-0472">Membrane</keyword>
<keyword evidence="8" id="KW-1185">Reference proteome</keyword>
<dbReference type="PANTHER" id="PTHR13943:SF31">
    <property type="entry name" value="PHOSPHOLIPASE A AND ACYLTRANSFERASE 3"/>
    <property type="match status" value="1"/>
</dbReference>
<dbReference type="InterPro" id="IPR007053">
    <property type="entry name" value="LRAT_dom"/>
</dbReference>
<proteinExistence type="inferred from homology"/>
<gene>
    <name evidence="7" type="ORF">AAFF_G00377730</name>
</gene>
<dbReference type="GO" id="GO:0016410">
    <property type="term" value="F:N-acyltransferase activity"/>
    <property type="evidence" value="ECO:0007669"/>
    <property type="project" value="TreeGrafter"/>
</dbReference>
<evidence type="ECO:0000256" key="4">
    <source>
        <dbReference type="ARBA" id="ARBA00023098"/>
    </source>
</evidence>
<evidence type="ECO:0000256" key="5">
    <source>
        <dbReference type="SAM" id="Phobius"/>
    </source>
</evidence>
<organism evidence="7 8">
    <name type="scientific">Aldrovandia affinis</name>
    <dbReference type="NCBI Taxonomy" id="143900"/>
    <lineage>
        <taxon>Eukaryota</taxon>
        <taxon>Metazoa</taxon>
        <taxon>Chordata</taxon>
        <taxon>Craniata</taxon>
        <taxon>Vertebrata</taxon>
        <taxon>Euteleostomi</taxon>
        <taxon>Actinopterygii</taxon>
        <taxon>Neopterygii</taxon>
        <taxon>Teleostei</taxon>
        <taxon>Notacanthiformes</taxon>
        <taxon>Halosauridae</taxon>
        <taxon>Aldrovandia</taxon>
    </lineage>
</organism>
<dbReference type="PANTHER" id="PTHR13943">
    <property type="entry name" value="HRAS-LIKE SUPPRESSOR - RELATED"/>
    <property type="match status" value="1"/>
</dbReference>
<dbReference type="InterPro" id="IPR051496">
    <property type="entry name" value="H-rev107_PLA/AT"/>
</dbReference>
<keyword evidence="3" id="KW-0378">Hydrolase</keyword>
<keyword evidence="4" id="KW-0443">Lipid metabolism</keyword>
<dbReference type="GO" id="GO:0005737">
    <property type="term" value="C:cytoplasm"/>
    <property type="evidence" value="ECO:0007669"/>
    <property type="project" value="TreeGrafter"/>
</dbReference>
<accession>A0AAD7WLZ6</accession>
<dbReference type="GO" id="GO:0070292">
    <property type="term" value="P:N-acylphosphatidylethanolamine metabolic process"/>
    <property type="evidence" value="ECO:0007669"/>
    <property type="project" value="TreeGrafter"/>
</dbReference>
<dbReference type="Pfam" id="PF04970">
    <property type="entry name" value="LRAT"/>
    <property type="match status" value="1"/>
</dbReference>
<evidence type="ECO:0000313" key="8">
    <source>
        <dbReference type="Proteomes" id="UP001221898"/>
    </source>
</evidence>
<dbReference type="Proteomes" id="UP001221898">
    <property type="component" value="Unassembled WGS sequence"/>
</dbReference>
<feature type="domain" description="LRAT" evidence="6">
    <location>
        <begin position="1"/>
        <end position="36"/>
    </location>
</feature>
<dbReference type="PROSITE" id="PS51934">
    <property type="entry name" value="LRAT"/>
    <property type="match status" value="1"/>
</dbReference>
<comment type="similarity">
    <text evidence="1">Belongs to the H-rev107 family.</text>
</comment>
<keyword evidence="5" id="KW-1133">Transmembrane helix</keyword>
<name>A0AAD7WLZ6_9TELE</name>
<dbReference type="GO" id="GO:0004623">
    <property type="term" value="F:phospholipase A2 activity"/>
    <property type="evidence" value="ECO:0007669"/>
    <property type="project" value="TreeGrafter"/>
</dbReference>
<feature type="transmembrane region" description="Helical" evidence="5">
    <location>
        <begin position="43"/>
        <end position="62"/>
    </location>
</feature>
<dbReference type="GO" id="GO:0008970">
    <property type="term" value="F:phospholipase A1 activity"/>
    <property type="evidence" value="ECO:0007669"/>
    <property type="project" value="TreeGrafter"/>
</dbReference>
<reference evidence="7" key="1">
    <citation type="journal article" date="2023" name="Science">
        <title>Genome structures resolve the early diversification of teleost fishes.</title>
        <authorList>
            <person name="Parey E."/>
            <person name="Louis A."/>
            <person name="Montfort J."/>
            <person name="Bouchez O."/>
            <person name="Roques C."/>
            <person name="Iampietro C."/>
            <person name="Lluch J."/>
            <person name="Castinel A."/>
            <person name="Donnadieu C."/>
            <person name="Desvignes T."/>
            <person name="Floi Bucao C."/>
            <person name="Jouanno E."/>
            <person name="Wen M."/>
            <person name="Mejri S."/>
            <person name="Dirks R."/>
            <person name="Jansen H."/>
            <person name="Henkel C."/>
            <person name="Chen W.J."/>
            <person name="Zahm M."/>
            <person name="Cabau C."/>
            <person name="Klopp C."/>
            <person name="Thompson A.W."/>
            <person name="Robinson-Rechavi M."/>
            <person name="Braasch I."/>
            <person name="Lecointre G."/>
            <person name="Bobe J."/>
            <person name="Postlethwait J.H."/>
            <person name="Berthelot C."/>
            <person name="Roest Crollius H."/>
            <person name="Guiguen Y."/>
        </authorList>
    </citation>
    <scope>NUCLEOTIDE SEQUENCE</scope>
    <source>
        <strain evidence="7">NC1722</strain>
    </source>
</reference>
<dbReference type="EMBL" id="JAINUG010000068">
    <property type="protein sequence ID" value="KAJ8401802.1"/>
    <property type="molecule type" value="Genomic_DNA"/>
</dbReference>
<evidence type="ECO:0000256" key="1">
    <source>
        <dbReference type="ARBA" id="ARBA00007824"/>
    </source>
</evidence>
<keyword evidence="5" id="KW-0812">Transmembrane</keyword>